<feature type="compositionally biased region" description="Basic and acidic residues" evidence="1">
    <location>
        <begin position="75"/>
        <end position="97"/>
    </location>
</feature>
<gene>
    <name evidence="2" type="ORF">FRV6_01702</name>
</gene>
<accession>A0A2H3T3J0</accession>
<reference evidence="3" key="1">
    <citation type="submission" date="2016-09" db="EMBL/GenBank/DDBJ databases">
        <authorList>
            <person name="Guldener U."/>
        </authorList>
    </citation>
    <scope>NUCLEOTIDE SEQUENCE [LARGE SCALE GENOMIC DNA]</scope>
    <source>
        <strain evidence="3">V64-1</strain>
    </source>
</reference>
<evidence type="ECO:0000313" key="3">
    <source>
        <dbReference type="Proteomes" id="UP000219369"/>
    </source>
</evidence>
<evidence type="ECO:0000256" key="1">
    <source>
        <dbReference type="SAM" id="MobiDB-lite"/>
    </source>
</evidence>
<name>A0A2H3T3J0_FUSOX</name>
<dbReference type="EMBL" id="FMJY01000001">
    <property type="protein sequence ID" value="SCO77490.1"/>
    <property type="molecule type" value="Genomic_DNA"/>
</dbReference>
<protein>
    <submittedName>
        <fullName evidence="2">Uncharacterized protein</fullName>
    </submittedName>
</protein>
<dbReference type="Proteomes" id="UP000219369">
    <property type="component" value="Unassembled WGS sequence"/>
</dbReference>
<organism evidence="2 3">
    <name type="scientific">Fusarium oxysporum</name>
    <name type="common">Fusarium vascular wilt</name>
    <dbReference type="NCBI Taxonomy" id="5507"/>
    <lineage>
        <taxon>Eukaryota</taxon>
        <taxon>Fungi</taxon>
        <taxon>Dikarya</taxon>
        <taxon>Ascomycota</taxon>
        <taxon>Pezizomycotina</taxon>
        <taxon>Sordariomycetes</taxon>
        <taxon>Hypocreomycetidae</taxon>
        <taxon>Hypocreales</taxon>
        <taxon>Nectriaceae</taxon>
        <taxon>Fusarium</taxon>
        <taxon>Fusarium oxysporum species complex</taxon>
    </lineage>
</organism>
<evidence type="ECO:0000313" key="2">
    <source>
        <dbReference type="EMBL" id="SCO77490.1"/>
    </source>
</evidence>
<proteinExistence type="predicted"/>
<sequence>MPAVRRSLQTPDPDEPYLTEGHDIINIINQAIKEDGHDKLRDMAIEIRKAWLRDPPARTPSLRHPPSYQRSLPQFRDRETQQAKREASQRGKSKPEGEEIYQGPSPGRLVRRVAQGHPRAGQEGTREDRAPVKTRLVMVLDHESVTVGRKCIEFCVSSVA</sequence>
<feature type="region of interest" description="Disordered" evidence="1">
    <location>
        <begin position="51"/>
        <end position="130"/>
    </location>
</feature>
<dbReference type="AlphaFoldDB" id="A0A2H3T3J0"/>